<dbReference type="PANTHER" id="PTHR45733:SF8">
    <property type="entry name" value="FORMIN-J"/>
    <property type="match status" value="1"/>
</dbReference>
<sequence>MFLAQIRLRAAEKLESQAGILRLIGGDSLTPTRAWMDEIPEEPERLKQPEQPEESQQQVQHLLTPEEENNAKAEPDPVAEDPLARYRAMLKVGVPRPAVERQMLKNGINPAALNGPVLEETTVIQHSPEPVANATTKRRRWHWNEVPAADRAPPPLSGSVWTRDNEEDACQRVSTLSQARIQELFVREIDNQVEGDDRDSLVSMTSDAEVALAVQHSSTSVKNEKVQVMKGTKGTNLEFVCEQFLVKIRAVPMAKEKLQCLLLKLELQSRAEDLKQLVELVTRALNQICSSSKFNEVIRLLRDFGNLANEEFVGNYRARFSLESLLNLSHTKAFDKKTTIFDGFLYLLRCKGVSVGGLTVEMNQLREGHQLVKSVALASSKLSDRDAKLAQDAFNQFADEIDDRLRGVQESFDKMEASHRAFLSWFEENPNVPLDQHLKEIVQFASEVKDRFAVLNWCL</sequence>
<feature type="region of interest" description="Disordered" evidence="1">
    <location>
        <begin position="42"/>
        <end position="79"/>
    </location>
</feature>
<dbReference type="InterPro" id="IPR051144">
    <property type="entry name" value="Formin_homology_domain"/>
</dbReference>
<organism evidence="3 4">
    <name type="scientific">Phytophthora nicotianae</name>
    <name type="common">Potato buckeye rot agent</name>
    <name type="synonym">Phytophthora parasitica</name>
    <dbReference type="NCBI Taxonomy" id="4792"/>
    <lineage>
        <taxon>Eukaryota</taxon>
        <taxon>Sar</taxon>
        <taxon>Stramenopiles</taxon>
        <taxon>Oomycota</taxon>
        <taxon>Peronosporomycetes</taxon>
        <taxon>Peronosporales</taxon>
        <taxon>Peronosporaceae</taxon>
        <taxon>Phytophthora</taxon>
    </lineage>
</organism>
<dbReference type="Pfam" id="PF02181">
    <property type="entry name" value="FH2"/>
    <property type="match status" value="1"/>
</dbReference>
<dbReference type="PANTHER" id="PTHR45733">
    <property type="entry name" value="FORMIN-J"/>
    <property type="match status" value="1"/>
</dbReference>
<dbReference type="InterPro" id="IPR042201">
    <property type="entry name" value="FH2_Formin_sf"/>
</dbReference>
<feature type="domain" description="FH2" evidence="2">
    <location>
        <begin position="95"/>
        <end position="459"/>
    </location>
</feature>
<name>A0A0W8DMY2_PHYNI</name>
<dbReference type="SUPFAM" id="SSF101447">
    <property type="entry name" value="Formin homology 2 domain (FH2 domain)"/>
    <property type="match status" value="1"/>
</dbReference>
<dbReference type="Pfam" id="PF10152">
    <property type="entry name" value="CCDC53"/>
    <property type="match status" value="1"/>
</dbReference>
<proteinExistence type="predicted"/>
<dbReference type="Proteomes" id="UP000054636">
    <property type="component" value="Unassembled WGS sequence"/>
</dbReference>
<gene>
    <name evidence="3" type="ORF">AM588_10010689</name>
</gene>
<evidence type="ECO:0000256" key="1">
    <source>
        <dbReference type="SAM" id="MobiDB-lite"/>
    </source>
</evidence>
<dbReference type="InterPro" id="IPR019309">
    <property type="entry name" value="WASHC3"/>
</dbReference>
<protein>
    <recommendedName>
        <fullName evidence="2">FH2 domain-containing protein</fullName>
    </recommendedName>
</protein>
<dbReference type="InterPro" id="IPR015425">
    <property type="entry name" value="FH2_Formin"/>
</dbReference>
<dbReference type="PROSITE" id="PS51444">
    <property type="entry name" value="FH2"/>
    <property type="match status" value="1"/>
</dbReference>
<dbReference type="AlphaFoldDB" id="A0A0W8DMY2"/>
<evidence type="ECO:0000259" key="2">
    <source>
        <dbReference type="PROSITE" id="PS51444"/>
    </source>
</evidence>
<accession>A0A0W8DMY2</accession>
<dbReference type="Gene3D" id="1.20.58.2220">
    <property type="entry name" value="Formin, FH2 domain"/>
    <property type="match status" value="1"/>
</dbReference>
<dbReference type="EMBL" id="LNFP01000101">
    <property type="protein sequence ID" value="KUF97695.1"/>
    <property type="molecule type" value="Genomic_DNA"/>
</dbReference>
<reference evidence="3 4" key="1">
    <citation type="submission" date="2015-11" db="EMBL/GenBank/DDBJ databases">
        <title>Genomes and virulence difference between two physiological races of Phytophthora nicotianae.</title>
        <authorList>
            <person name="Liu H."/>
            <person name="Ma X."/>
            <person name="Yu H."/>
            <person name="Fang D."/>
            <person name="Li Y."/>
            <person name="Wang X."/>
            <person name="Wang W."/>
            <person name="Dong Y."/>
            <person name="Xiao B."/>
        </authorList>
    </citation>
    <scope>NUCLEOTIDE SEQUENCE [LARGE SCALE GENOMIC DNA]</scope>
    <source>
        <strain evidence="4">race 1</strain>
    </source>
</reference>
<dbReference type="GO" id="GO:0071203">
    <property type="term" value="C:WASH complex"/>
    <property type="evidence" value="ECO:0007669"/>
    <property type="project" value="InterPro"/>
</dbReference>
<evidence type="ECO:0000313" key="3">
    <source>
        <dbReference type="EMBL" id="KUF97695.1"/>
    </source>
</evidence>
<comment type="caution">
    <text evidence="3">The sequence shown here is derived from an EMBL/GenBank/DDBJ whole genome shotgun (WGS) entry which is preliminary data.</text>
</comment>
<evidence type="ECO:0000313" key="4">
    <source>
        <dbReference type="Proteomes" id="UP000054636"/>
    </source>
</evidence>